<accession>A0ACC4CG82</accession>
<sequence length="77" mass="8615">MILSTCCRKEPKPKVAFQTVYIQCAHQVEVISSEEDNTGKHSEDDDSLTDRSLLSILYLDTVSTDLNGVMVEKVLLL</sequence>
<evidence type="ECO:0000313" key="2">
    <source>
        <dbReference type="Proteomes" id="UP000309997"/>
    </source>
</evidence>
<reference evidence="1 2" key="1">
    <citation type="journal article" date="2024" name="Plant Biotechnol. J.">
        <title>Genome and CRISPR/Cas9 system of a widespread forest tree (Populus alba) in the world.</title>
        <authorList>
            <person name="Liu Y.J."/>
            <person name="Jiang P.F."/>
            <person name="Han X.M."/>
            <person name="Li X.Y."/>
            <person name="Wang H.M."/>
            <person name="Wang Y.J."/>
            <person name="Wang X.X."/>
            <person name="Zeng Q.Y."/>
        </authorList>
    </citation>
    <scope>NUCLEOTIDE SEQUENCE [LARGE SCALE GENOMIC DNA]</scope>
    <source>
        <strain evidence="2">cv. PAL-ZL1</strain>
    </source>
</reference>
<proteinExistence type="predicted"/>
<organism evidence="1 2">
    <name type="scientific">Populus alba</name>
    <name type="common">White poplar</name>
    <dbReference type="NCBI Taxonomy" id="43335"/>
    <lineage>
        <taxon>Eukaryota</taxon>
        <taxon>Viridiplantae</taxon>
        <taxon>Streptophyta</taxon>
        <taxon>Embryophyta</taxon>
        <taxon>Tracheophyta</taxon>
        <taxon>Spermatophyta</taxon>
        <taxon>Magnoliopsida</taxon>
        <taxon>eudicotyledons</taxon>
        <taxon>Gunneridae</taxon>
        <taxon>Pentapetalae</taxon>
        <taxon>rosids</taxon>
        <taxon>fabids</taxon>
        <taxon>Malpighiales</taxon>
        <taxon>Salicaceae</taxon>
        <taxon>Saliceae</taxon>
        <taxon>Populus</taxon>
    </lineage>
</organism>
<protein>
    <submittedName>
        <fullName evidence="1">Uncharacterized protein</fullName>
    </submittedName>
</protein>
<keyword evidence="2" id="KW-1185">Reference proteome</keyword>
<evidence type="ECO:0000313" key="1">
    <source>
        <dbReference type="EMBL" id="KAL3596908.1"/>
    </source>
</evidence>
<comment type="caution">
    <text evidence="1">The sequence shown here is derived from an EMBL/GenBank/DDBJ whole genome shotgun (WGS) entry which is preliminary data.</text>
</comment>
<dbReference type="Proteomes" id="UP000309997">
    <property type="component" value="Unassembled WGS sequence"/>
</dbReference>
<gene>
    <name evidence="1" type="ORF">D5086_008545</name>
</gene>
<name>A0ACC4CG82_POPAL</name>
<dbReference type="EMBL" id="RCHU02000004">
    <property type="protein sequence ID" value="KAL3596908.1"/>
    <property type="molecule type" value="Genomic_DNA"/>
</dbReference>